<dbReference type="Pfam" id="PF01408">
    <property type="entry name" value="GFO_IDH_MocA"/>
    <property type="match status" value="1"/>
</dbReference>
<evidence type="ECO:0000313" key="6">
    <source>
        <dbReference type="Proteomes" id="UP000325395"/>
    </source>
</evidence>
<protein>
    <recommendedName>
        <fullName evidence="7">NAD-binding Rossmann fold oxidoreductase family protein</fullName>
    </recommendedName>
</protein>
<dbReference type="Gene3D" id="3.30.360.10">
    <property type="entry name" value="Dihydrodipicolinate Reductase, domain 2"/>
    <property type="match status" value="1"/>
</dbReference>
<dbReference type="SUPFAM" id="SSF55347">
    <property type="entry name" value="Glyceraldehyde-3-phosphate dehydrogenase-like, C-terminal domain"/>
    <property type="match status" value="1"/>
</dbReference>
<evidence type="ECO:0000259" key="4">
    <source>
        <dbReference type="Pfam" id="PF22725"/>
    </source>
</evidence>
<reference evidence="5 6" key="1">
    <citation type="submission" date="2019-04" db="EMBL/GenBank/DDBJ databases">
        <authorList>
            <consortium name="DOE Joint Genome Institute"/>
            <person name="Mondo S."/>
            <person name="Kjaerbolling I."/>
            <person name="Vesth T."/>
            <person name="Frisvad J.C."/>
            <person name="Nybo J.L."/>
            <person name="Theobald S."/>
            <person name="Kildgaard S."/>
            <person name="Isbrandt T."/>
            <person name="Kuo A."/>
            <person name="Sato A."/>
            <person name="Lyhne E.K."/>
            <person name="Kogle M.E."/>
            <person name="Wiebenga A."/>
            <person name="Kun R.S."/>
            <person name="Lubbers R.J."/>
            <person name="Makela M.R."/>
            <person name="Barry K."/>
            <person name="Chovatia M."/>
            <person name="Clum A."/>
            <person name="Daum C."/>
            <person name="Haridas S."/>
            <person name="He G."/>
            <person name="LaButti K."/>
            <person name="Lipzen A."/>
            <person name="Riley R."/>
            <person name="Salamov A."/>
            <person name="Simmons B.A."/>
            <person name="Magnuson J.K."/>
            <person name="Henrissat B."/>
            <person name="Mortensen U.H."/>
            <person name="Larsen T.O."/>
            <person name="Devries R.P."/>
            <person name="Grigoriev I.V."/>
            <person name="Machida M."/>
            <person name="Baker S.E."/>
            <person name="Andersen M.R."/>
            <person name="Cantor M.N."/>
            <person name="Hua S.X."/>
        </authorList>
    </citation>
    <scope>NUCLEOTIDE SEQUENCE [LARGE SCALE GENOMIC DNA]</scope>
    <source>
        <strain evidence="5 6">CBS 117616</strain>
    </source>
</reference>
<dbReference type="InterPro" id="IPR055170">
    <property type="entry name" value="GFO_IDH_MocA-like_dom"/>
</dbReference>
<dbReference type="InterPro" id="IPR036291">
    <property type="entry name" value="NAD(P)-bd_dom_sf"/>
</dbReference>
<gene>
    <name evidence="5" type="ORF">BDV36DRAFT_306078</name>
</gene>
<feature type="domain" description="Gfo/Idh/MocA-like oxidoreductase N-terminal" evidence="3">
    <location>
        <begin position="15"/>
        <end position="137"/>
    </location>
</feature>
<evidence type="ECO:0000259" key="3">
    <source>
        <dbReference type="Pfam" id="PF01408"/>
    </source>
</evidence>
<keyword evidence="6" id="KW-1185">Reference proteome</keyword>
<evidence type="ECO:0000256" key="2">
    <source>
        <dbReference type="ARBA" id="ARBA00023002"/>
    </source>
</evidence>
<organism evidence="5 6">
    <name type="scientific">Aspergillus pseudocaelatus</name>
    <dbReference type="NCBI Taxonomy" id="1825620"/>
    <lineage>
        <taxon>Eukaryota</taxon>
        <taxon>Fungi</taxon>
        <taxon>Dikarya</taxon>
        <taxon>Ascomycota</taxon>
        <taxon>Pezizomycotina</taxon>
        <taxon>Eurotiomycetes</taxon>
        <taxon>Eurotiomycetidae</taxon>
        <taxon>Eurotiales</taxon>
        <taxon>Aspergillaceae</taxon>
        <taxon>Aspergillus</taxon>
        <taxon>Aspergillus subgen. Circumdati</taxon>
    </lineage>
</organism>
<keyword evidence="2" id="KW-0560">Oxidoreductase</keyword>
<dbReference type="EMBL" id="ML735688">
    <property type="protein sequence ID" value="KAE8423561.1"/>
    <property type="molecule type" value="Genomic_DNA"/>
</dbReference>
<comment type="similarity">
    <text evidence="1">Belongs to the Gfo/Idh/MocA family.</text>
</comment>
<dbReference type="PANTHER" id="PTHR42840">
    <property type="entry name" value="NAD(P)-BINDING ROSSMANN-FOLD SUPERFAMILY PROTEIN-RELATED"/>
    <property type="match status" value="1"/>
</dbReference>
<feature type="domain" description="GFO/IDH/MocA-like oxidoreductase" evidence="4">
    <location>
        <begin position="146"/>
        <end position="271"/>
    </location>
</feature>
<accession>A0ABQ6X4H9</accession>
<proteinExistence type="inferred from homology"/>
<dbReference type="Proteomes" id="UP000325395">
    <property type="component" value="Unassembled WGS sequence"/>
</dbReference>
<evidence type="ECO:0000256" key="1">
    <source>
        <dbReference type="ARBA" id="ARBA00010928"/>
    </source>
</evidence>
<evidence type="ECO:0008006" key="7">
    <source>
        <dbReference type="Google" id="ProtNLM"/>
    </source>
</evidence>
<dbReference type="InterPro" id="IPR000683">
    <property type="entry name" value="Gfo/Idh/MocA-like_OxRdtase_N"/>
</dbReference>
<evidence type="ECO:0000313" key="5">
    <source>
        <dbReference type="EMBL" id="KAE8423561.1"/>
    </source>
</evidence>
<sequence length="370" mass="40871">MAPSLGLDAATLRRLNIGVVGIGRMGQRHAMNILHHTLRANLICVCSPAKSDLDWADQNLKHHGVKVYATFEEMIMEPGLEAVVIASATSFHVSHSLESLRRGIHVLCEKPVTLKLDELQSLVHQCEAHPETKMMVGFTRRFDADYKYAREKVVAGRIGRPLILRSHGCEPFDTSDFFVPYAKASGGIFVDSTIHDIDLTLSFFGENIQPKALWATGVVAKHLELGRFDDVDNAVGVVEFWGGMVAHYYHSRTAVNGYDNTTEIFGMDGKLTINSVPRLNRVDILNTSGVVNEVIPGWIDRYKEAFVTEINDFTSAILDQTDLPMKLTSAITSLKIGLALQESLVTGERIQFDQQGNRLSSNSCISGVCV</sequence>
<dbReference type="Pfam" id="PF22725">
    <property type="entry name" value="GFO_IDH_MocA_C3"/>
    <property type="match status" value="1"/>
</dbReference>
<dbReference type="Gene3D" id="3.40.50.720">
    <property type="entry name" value="NAD(P)-binding Rossmann-like Domain"/>
    <property type="match status" value="1"/>
</dbReference>
<name>A0ABQ6X4H9_9EURO</name>
<dbReference type="SUPFAM" id="SSF51735">
    <property type="entry name" value="NAD(P)-binding Rossmann-fold domains"/>
    <property type="match status" value="1"/>
</dbReference>
<dbReference type="PANTHER" id="PTHR42840:SF3">
    <property type="entry name" value="BINDING ROSSMANN FOLD OXIDOREDUCTASE, PUTATIVE (AFU_ORTHOLOGUE AFUA_2G10240)-RELATED"/>
    <property type="match status" value="1"/>
</dbReference>